<feature type="signal peptide" evidence="2">
    <location>
        <begin position="1"/>
        <end position="22"/>
    </location>
</feature>
<evidence type="ECO:0008006" key="5">
    <source>
        <dbReference type="Google" id="ProtNLM"/>
    </source>
</evidence>
<dbReference type="RefSeq" id="WP_090264602.1">
    <property type="nucleotide sequence ID" value="NZ_FNDS01000007.1"/>
</dbReference>
<dbReference type="Pfam" id="PF11075">
    <property type="entry name" value="DUF2780"/>
    <property type="match status" value="1"/>
</dbReference>
<dbReference type="EMBL" id="FNDS01000007">
    <property type="protein sequence ID" value="SDI28257.1"/>
    <property type="molecule type" value="Genomic_DNA"/>
</dbReference>
<reference evidence="4" key="1">
    <citation type="submission" date="2016-10" db="EMBL/GenBank/DDBJ databases">
        <authorList>
            <person name="Varghese N."/>
            <person name="Submissions S."/>
        </authorList>
    </citation>
    <scope>NUCLEOTIDE SEQUENCE [LARGE SCALE GENOMIC DNA]</scope>
    <source>
        <strain evidence="4">CCM 7469</strain>
    </source>
</reference>
<organism evidence="3 4">
    <name type="scientific">Pseudomonas panipatensis</name>
    <dbReference type="NCBI Taxonomy" id="428992"/>
    <lineage>
        <taxon>Bacteria</taxon>
        <taxon>Pseudomonadati</taxon>
        <taxon>Pseudomonadota</taxon>
        <taxon>Gammaproteobacteria</taxon>
        <taxon>Pseudomonadales</taxon>
        <taxon>Pseudomonadaceae</taxon>
        <taxon>Pseudomonas</taxon>
    </lineage>
</organism>
<dbReference type="STRING" id="428992.SAMN05216272_107271"/>
<dbReference type="Proteomes" id="UP000199636">
    <property type="component" value="Unassembled WGS sequence"/>
</dbReference>
<protein>
    <recommendedName>
        <fullName evidence="5">DUF2780 domain-containing protein</fullName>
    </recommendedName>
</protein>
<evidence type="ECO:0000256" key="2">
    <source>
        <dbReference type="SAM" id="SignalP"/>
    </source>
</evidence>
<sequence>MIARSLLALATCAWLAAVPVSAETFEDMPAADNGSAAANGLVETLGQRLNISDDQAIGGAGALLGLAMNRLSEGDSSRLQQRLPGLGALSSGSANGANGGLAGLSGLGGLIGGAGQLLGGINSLQDVDQIFSVLGMNQGMVNQFAGVMLDYLVKQGLDNSLLGTLGKLWGNPAGALSPLLPATPTTPTTPAASSVHAGKAV</sequence>
<name>A0A1G8JB92_9PSED</name>
<dbReference type="OrthoDB" id="8546843at2"/>
<evidence type="ECO:0000256" key="1">
    <source>
        <dbReference type="SAM" id="MobiDB-lite"/>
    </source>
</evidence>
<evidence type="ECO:0000313" key="4">
    <source>
        <dbReference type="Proteomes" id="UP000199636"/>
    </source>
</evidence>
<keyword evidence="2" id="KW-0732">Signal</keyword>
<dbReference type="AlphaFoldDB" id="A0A1G8JB92"/>
<proteinExistence type="predicted"/>
<feature type="compositionally biased region" description="Low complexity" evidence="1">
    <location>
        <begin position="180"/>
        <end position="194"/>
    </location>
</feature>
<dbReference type="InterPro" id="IPR021302">
    <property type="entry name" value="DUF2780_VcgC/VcgE"/>
</dbReference>
<keyword evidence="4" id="KW-1185">Reference proteome</keyword>
<gene>
    <name evidence="3" type="ORF">SAMN05216272_107271</name>
</gene>
<feature type="chain" id="PRO_5011489655" description="DUF2780 domain-containing protein" evidence="2">
    <location>
        <begin position="23"/>
        <end position="201"/>
    </location>
</feature>
<evidence type="ECO:0000313" key="3">
    <source>
        <dbReference type="EMBL" id="SDI28257.1"/>
    </source>
</evidence>
<feature type="region of interest" description="Disordered" evidence="1">
    <location>
        <begin position="180"/>
        <end position="201"/>
    </location>
</feature>
<accession>A0A1G8JB92</accession>